<dbReference type="AlphaFoldDB" id="A0A9E8ZHC6"/>
<accession>A0A9E8ZHC6</accession>
<evidence type="ECO:0000313" key="2">
    <source>
        <dbReference type="EMBL" id="WAL58541.1"/>
    </source>
</evidence>
<organism evidence="2 3">
    <name type="scientific">Thermocoleostomius sinensis A174</name>
    <dbReference type="NCBI Taxonomy" id="2016057"/>
    <lineage>
        <taxon>Bacteria</taxon>
        <taxon>Bacillati</taxon>
        <taxon>Cyanobacteriota</taxon>
        <taxon>Cyanophyceae</taxon>
        <taxon>Oculatellales</taxon>
        <taxon>Oculatellaceae</taxon>
        <taxon>Thermocoleostomius</taxon>
    </lineage>
</organism>
<gene>
    <name evidence="2" type="ORF">OXH18_15280</name>
</gene>
<dbReference type="EMBL" id="CP113797">
    <property type="protein sequence ID" value="WAL58541.1"/>
    <property type="molecule type" value="Genomic_DNA"/>
</dbReference>
<name>A0A9E8ZHC6_9CYAN</name>
<feature type="region of interest" description="Disordered" evidence="1">
    <location>
        <begin position="183"/>
        <end position="229"/>
    </location>
</feature>
<evidence type="ECO:0000256" key="1">
    <source>
        <dbReference type="SAM" id="MobiDB-lite"/>
    </source>
</evidence>
<dbReference type="RefSeq" id="WP_268607963.1">
    <property type="nucleotide sequence ID" value="NZ_CP113797.1"/>
</dbReference>
<feature type="compositionally biased region" description="Low complexity" evidence="1">
    <location>
        <begin position="209"/>
        <end position="221"/>
    </location>
</feature>
<proteinExistence type="predicted"/>
<keyword evidence="3" id="KW-1185">Reference proteome</keyword>
<sequence length="229" mass="25402">MVSKLMFNLQQTRSQRMAIGFASLGLILLSTLMPTPHPSRQIPLGLHSVTSLFLPFVPQAAQAQRFDPLTVWQQVYQQLDLPLENQYIDRRTGEVAEDNTLVGRFIRYHIYVQGRAPLYRLDWKLTMADYLGANEFIAASTYPSSDSLTVNPMEGDMAAMKNLSRAERDALIQAIVDIFRASYRPSGDSSDQRTAPTESSPIPAPPQSSPSTPASPRTPQPGDADLLLP</sequence>
<dbReference type="Proteomes" id="UP001163152">
    <property type="component" value="Chromosome"/>
</dbReference>
<evidence type="ECO:0000313" key="3">
    <source>
        <dbReference type="Proteomes" id="UP001163152"/>
    </source>
</evidence>
<feature type="compositionally biased region" description="Polar residues" evidence="1">
    <location>
        <begin position="187"/>
        <end position="198"/>
    </location>
</feature>
<reference evidence="2" key="1">
    <citation type="submission" date="2022-12" db="EMBL/GenBank/DDBJ databases">
        <title>Polyphasic identification of a Novel Hot-Spring Cyanobacterium Ocullathermofonsia sinensis gen nov. sp. nov. and Genomic Insights on its Adaptations to the Thermal Habitat.</title>
        <authorList>
            <person name="Daroch M."/>
            <person name="Tang J."/>
            <person name="Jiang Y."/>
        </authorList>
    </citation>
    <scope>NUCLEOTIDE SEQUENCE</scope>
    <source>
        <strain evidence="2">PKUAC-SCTA174</strain>
    </source>
</reference>
<protein>
    <submittedName>
        <fullName evidence="2">Uncharacterized protein</fullName>
    </submittedName>
</protein>
<dbReference type="KEGG" id="tsin:OXH18_15280"/>